<evidence type="ECO:0000256" key="4">
    <source>
        <dbReference type="ARBA" id="ARBA00023136"/>
    </source>
</evidence>
<evidence type="ECO:0000256" key="5">
    <source>
        <dbReference type="SAM" id="Phobius"/>
    </source>
</evidence>
<name>S9ULB6_9TRYP</name>
<feature type="transmembrane region" description="Helical" evidence="5">
    <location>
        <begin position="65"/>
        <end position="83"/>
    </location>
</feature>
<sequence>MPSLKEYGHAIFMFTISSVGMMMTNKLAVSAFPLPCSLVFIQNIATLAILSLFARQISGINKQVLINWIPIALLFSVMLFTSLKSFVYVNVSTVVIMRNIGSIITTVVEYVVRGEKVNTEIVLSELAIAGGAYLYGYQNASLNWIGFFWVMINVIAQVAYGVTLKHYMASKTHFASMTKYTMSLLNNALCLPCILFLILVQEFGSLGSNVMKVDFMGFFWIALTCVIGFLISTSGFGLQKLVSATTFLVVNNLVKFFNIFLGFVFLGDQMGLYDGIGCFVALSAGAWYSSAIYNFQQAASHHSEVRVKTVVKETENDAP</sequence>
<evidence type="ECO:0000256" key="1">
    <source>
        <dbReference type="ARBA" id="ARBA00004141"/>
    </source>
</evidence>
<dbReference type="InterPro" id="IPR004853">
    <property type="entry name" value="Sugar_P_trans_dom"/>
</dbReference>
<comment type="subcellular location">
    <subcellularLocation>
        <location evidence="1">Membrane</location>
        <topology evidence="1">Multi-pass membrane protein</topology>
    </subcellularLocation>
</comment>
<dbReference type="GO" id="GO:0016020">
    <property type="term" value="C:membrane"/>
    <property type="evidence" value="ECO:0007669"/>
    <property type="project" value="UniProtKB-SubCell"/>
</dbReference>
<keyword evidence="3 5" id="KW-1133">Transmembrane helix</keyword>
<proteinExistence type="predicted"/>
<dbReference type="EMBL" id="ATMH01004477">
    <property type="protein sequence ID" value="EPY29544.1"/>
    <property type="molecule type" value="Genomic_DNA"/>
</dbReference>
<evidence type="ECO:0000313" key="7">
    <source>
        <dbReference type="EMBL" id="EPY29544.1"/>
    </source>
</evidence>
<keyword evidence="2 5" id="KW-0812">Transmembrane</keyword>
<dbReference type="PANTHER" id="PTHR11132">
    <property type="entry name" value="SOLUTE CARRIER FAMILY 35"/>
    <property type="match status" value="1"/>
</dbReference>
<feature type="domain" description="Sugar phosphate transporter" evidence="6">
    <location>
        <begin position="14"/>
        <end position="288"/>
    </location>
</feature>
<gene>
    <name evidence="7" type="ORF">STCU_04477</name>
</gene>
<dbReference type="InterPro" id="IPR050186">
    <property type="entry name" value="TPT_transporter"/>
</dbReference>
<evidence type="ECO:0000256" key="3">
    <source>
        <dbReference type="ARBA" id="ARBA00022989"/>
    </source>
</evidence>
<keyword evidence="4 5" id="KW-0472">Membrane</keyword>
<accession>S9ULB6</accession>
<evidence type="ECO:0000259" key="6">
    <source>
        <dbReference type="Pfam" id="PF03151"/>
    </source>
</evidence>
<dbReference type="Proteomes" id="UP000015354">
    <property type="component" value="Unassembled WGS sequence"/>
</dbReference>
<organism evidence="7 8">
    <name type="scientific">Strigomonas culicis</name>
    <dbReference type="NCBI Taxonomy" id="28005"/>
    <lineage>
        <taxon>Eukaryota</taxon>
        <taxon>Discoba</taxon>
        <taxon>Euglenozoa</taxon>
        <taxon>Kinetoplastea</taxon>
        <taxon>Metakinetoplastina</taxon>
        <taxon>Trypanosomatida</taxon>
        <taxon>Trypanosomatidae</taxon>
        <taxon>Strigomonadinae</taxon>
        <taxon>Strigomonas</taxon>
    </lineage>
</organism>
<feature type="transmembrane region" description="Helical" evidence="5">
    <location>
        <begin position="245"/>
        <end position="266"/>
    </location>
</feature>
<comment type="caution">
    <text evidence="7">The sequence shown here is derived from an EMBL/GenBank/DDBJ whole genome shotgun (WGS) entry which is preliminary data.</text>
</comment>
<feature type="transmembrane region" description="Helical" evidence="5">
    <location>
        <begin position="144"/>
        <end position="163"/>
    </location>
</feature>
<dbReference type="OrthoDB" id="417037at2759"/>
<feature type="transmembrane region" description="Helical" evidence="5">
    <location>
        <begin position="31"/>
        <end position="53"/>
    </location>
</feature>
<feature type="transmembrane region" description="Helical" evidence="5">
    <location>
        <begin position="215"/>
        <end position="238"/>
    </location>
</feature>
<feature type="transmembrane region" description="Helical" evidence="5">
    <location>
        <begin position="184"/>
        <end position="203"/>
    </location>
</feature>
<protein>
    <submittedName>
        <fullName evidence="7">GDP-mannose transporter</fullName>
    </submittedName>
</protein>
<evidence type="ECO:0000256" key="2">
    <source>
        <dbReference type="ARBA" id="ARBA00022692"/>
    </source>
</evidence>
<keyword evidence="8" id="KW-1185">Reference proteome</keyword>
<feature type="transmembrane region" description="Helical" evidence="5">
    <location>
        <begin position="272"/>
        <end position="293"/>
    </location>
</feature>
<evidence type="ECO:0000313" key="8">
    <source>
        <dbReference type="Proteomes" id="UP000015354"/>
    </source>
</evidence>
<dbReference type="AlphaFoldDB" id="S9ULB6"/>
<dbReference type="Pfam" id="PF03151">
    <property type="entry name" value="TPT"/>
    <property type="match status" value="1"/>
</dbReference>
<reference evidence="7 8" key="1">
    <citation type="journal article" date="2013" name="PLoS ONE">
        <title>Predicting the Proteins of Angomonas deanei, Strigomonas culicis and Their Respective Endosymbionts Reveals New Aspects of the Trypanosomatidae Family.</title>
        <authorList>
            <person name="Motta M.C."/>
            <person name="Martins A.C."/>
            <person name="de Souza S.S."/>
            <person name="Catta-Preta C.M."/>
            <person name="Silva R."/>
            <person name="Klein C.C."/>
            <person name="de Almeida L.G."/>
            <person name="de Lima Cunha O."/>
            <person name="Ciapina L.P."/>
            <person name="Brocchi M."/>
            <person name="Colabardini A.C."/>
            <person name="de Araujo Lima B."/>
            <person name="Machado C.R."/>
            <person name="de Almeida Soares C.M."/>
            <person name="Probst C.M."/>
            <person name="de Menezes C.B."/>
            <person name="Thompson C.E."/>
            <person name="Bartholomeu D.C."/>
            <person name="Gradia D.F."/>
            <person name="Pavoni D.P."/>
            <person name="Grisard E.C."/>
            <person name="Fantinatti-Garboggini F."/>
            <person name="Marchini F.K."/>
            <person name="Rodrigues-Luiz G.F."/>
            <person name="Wagner G."/>
            <person name="Goldman G.H."/>
            <person name="Fietto J.L."/>
            <person name="Elias M.C."/>
            <person name="Goldman M.H."/>
            <person name="Sagot M.F."/>
            <person name="Pereira M."/>
            <person name="Stoco P.H."/>
            <person name="de Mendonca-Neto R.P."/>
            <person name="Teixeira S.M."/>
            <person name="Maciel T.E."/>
            <person name="de Oliveira Mendes T.A."/>
            <person name="Urmenyi T.P."/>
            <person name="de Souza W."/>
            <person name="Schenkman S."/>
            <person name="de Vasconcelos A.T."/>
        </authorList>
    </citation>
    <scope>NUCLEOTIDE SEQUENCE [LARGE SCALE GENOMIC DNA]</scope>
</reference>
<feature type="transmembrane region" description="Helical" evidence="5">
    <location>
        <begin position="7"/>
        <end position="25"/>
    </location>
</feature>